<evidence type="ECO:0000313" key="6">
    <source>
        <dbReference type="Proteomes" id="UP000823046"/>
    </source>
</evidence>
<evidence type="ECO:0000256" key="4">
    <source>
        <dbReference type="RuleBase" id="RU000669"/>
    </source>
</evidence>
<dbReference type="Pfam" id="PF01201">
    <property type="entry name" value="Ribosomal_S8e"/>
    <property type="match status" value="1"/>
</dbReference>
<dbReference type="CDD" id="cd11380">
    <property type="entry name" value="Ribosomal_S8e_like"/>
    <property type="match status" value="1"/>
</dbReference>
<dbReference type="InterPro" id="IPR022309">
    <property type="entry name" value="Ribosomal_Se8/biogenesis_NSA2"/>
</dbReference>
<reference evidence="5 6" key="1">
    <citation type="journal article" date="2020" name="bioRxiv">
        <title>Metabolic contributions of an alphaproteobacterial endosymbiont in the apicomplexan Cardiosporidium cionae.</title>
        <authorList>
            <person name="Hunter E.S."/>
            <person name="Paight C.J."/>
            <person name="Lane C.E."/>
        </authorList>
    </citation>
    <scope>NUCLEOTIDE SEQUENCE [LARGE SCALE GENOMIC DNA]</scope>
    <source>
        <strain evidence="5">ESH_2018</strain>
    </source>
</reference>
<dbReference type="PANTHER" id="PTHR10394">
    <property type="entry name" value="40S RIBOSOMAL PROTEIN S8"/>
    <property type="match status" value="1"/>
</dbReference>
<evidence type="ECO:0000256" key="3">
    <source>
        <dbReference type="ARBA" id="ARBA00023274"/>
    </source>
</evidence>
<dbReference type="NCBIfam" id="TIGR00307">
    <property type="entry name" value="eS8"/>
    <property type="match status" value="1"/>
</dbReference>
<gene>
    <name evidence="5" type="primary">RPS8</name>
    <name evidence="5" type="ORF">IE077_000850</name>
</gene>
<comment type="caution">
    <text evidence="5">The sequence shown here is derived from an EMBL/GenBank/DDBJ whole genome shotgun (WGS) entry which is preliminary data.</text>
</comment>
<proteinExistence type="inferred from homology"/>
<dbReference type="EMBL" id="JADAQX010000699">
    <property type="protein sequence ID" value="KAF8819550.1"/>
    <property type="molecule type" value="Genomic_DNA"/>
</dbReference>
<sequence>MGISRDSRHKHRATGGRFPIHKKKRKYELGRPSGVTKLGAKRVRVVRCRGGNLKFRALRLDRGSFSWQSQNYSCKTRVLDVVYNASNNELVRTQTLVKNTIVLVDAAPFRAWYRQHYGVELGRKKTSTTPEPTVETKQSNRVLAKHKSRLSGTQLETKMAEQFNTGRLMACISSRPGQSGRCDGYLLEGDEMLFYRKKLEQKRK</sequence>
<dbReference type="Gene3D" id="3.10.290.70">
    <property type="match status" value="2"/>
</dbReference>
<evidence type="ECO:0000256" key="1">
    <source>
        <dbReference type="ARBA" id="ARBA00005257"/>
    </source>
</evidence>
<evidence type="ECO:0000256" key="2">
    <source>
        <dbReference type="ARBA" id="ARBA00022980"/>
    </source>
</evidence>
<comment type="similarity">
    <text evidence="1 4">Belongs to the eukaryotic ribosomal protein eS8 family.</text>
</comment>
<keyword evidence="2 4" id="KW-0689">Ribosomal protein</keyword>
<protein>
    <recommendedName>
        <fullName evidence="4">40S ribosomal protein S8</fullName>
    </recommendedName>
</protein>
<accession>A0ABQ7J781</accession>
<dbReference type="Proteomes" id="UP000823046">
    <property type="component" value="Unassembled WGS sequence"/>
</dbReference>
<dbReference type="GO" id="GO:0005840">
    <property type="term" value="C:ribosome"/>
    <property type="evidence" value="ECO:0007669"/>
    <property type="project" value="UniProtKB-KW"/>
</dbReference>
<organism evidence="5 6">
    <name type="scientific">Cardiosporidium cionae</name>
    <dbReference type="NCBI Taxonomy" id="476202"/>
    <lineage>
        <taxon>Eukaryota</taxon>
        <taxon>Sar</taxon>
        <taxon>Alveolata</taxon>
        <taxon>Apicomplexa</taxon>
        <taxon>Aconoidasida</taxon>
        <taxon>Nephromycida</taxon>
        <taxon>Cardiosporidium</taxon>
    </lineage>
</organism>
<dbReference type="InterPro" id="IPR001047">
    <property type="entry name" value="Ribosomal_eS8"/>
</dbReference>
<name>A0ABQ7J781_9APIC</name>
<keyword evidence="3 4" id="KW-0687">Ribonucleoprotein</keyword>
<keyword evidence="6" id="KW-1185">Reference proteome</keyword>
<evidence type="ECO:0000313" key="5">
    <source>
        <dbReference type="EMBL" id="KAF8819550.1"/>
    </source>
</evidence>